<dbReference type="Proteomes" id="UP000028194">
    <property type="component" value="Chromosome"/>
</dbReference>
<name>A0A075MWV9_9ARCH</name>
<gene>
    <name evidence="1" type="ORF">NTE_01693</name>
</gene>
<dbReference type="HOGENOM" id="CLU_3020784_0_0_2"/>
<dbReference type="RefSeq" id="WP_158385255.1">
    <property type="nucleotide sequence ID" value="NZ_CP007174.1"/>
</dbReference>
<dbReference type="KEGG" id="nev:NTE_01693"/>
<dbReference type="GeneID" id="43502618"/>
<dbReference type="AlphaFoldDB" id="A0A075MWV9"/>
<accession>A0A075MWV9</accession>
<evidence type="ECO:0000313" key="2">
    <source>
        <dbReference type="Proteomes" id="UP000028194"/>
    </source>
</evidence>
<sequence length="55" mass="6131">MQVADSFAIEEISVKNYNNKTREGQSCRTFIPHDPITAPFAITFSAYPLTFCTSA</sequence>
<protein>
    <submittedName>
        <fullName evidence="1">Uncharacterized protein</fullName>
    </submittedName>
</protein>
<dbReference type="EMBL" id="CP007174">
    <property type="protein sequence ID" value="AIF83754.1"/>
    <property type="molecule type" value="Genomic_DNA"/>
</dbReference>
<organism evidence="1 2">
    <name type="scientific">Candidatus Nitrososphaera evergladensis SR1</name>
    <dbReference type="NCBI Taxonomy" id="1459636"/>
    <lineage>
        <taxon>Archaea</taxon>
        <taxon>Nitrososphaerota</taxon>
        <taxon>Nitrososphaeria</taxon>
        <taxon>Nitrososphaerales</taxon>
        <taxon>Nitrososphaeraceae</taxon>
        <taxon>Nitrososphaera</taxon>
    </lineage>
</organism>
<keyword evidence="2" id="KW-1185">Reference proteome</keyword>
<reference evidence="1 2" key="1">
    <citation type="journal article" date="2014" name="PLoS ONE">
        <title>Genome Sequence of Candidatus Nitrososphaera evergladensis from Group I.1b Enriched from Everglades Soil Reveals Novel Genomic Features of the Ammonia-Oxidizing Archaea.</title>
        <authorList>
            <person name="Zhalnina K.V."/>
            <person name="Dias R."/>
            <person name="Leonard M.T."/>
            <person name="Dorr de Quadros P."/>
            <person name="Camargo F.A."/>
            <person name="Drew J.C."/>
            <person name="Farmerie W.G."/>
            <person name="Daroub S.H."/>
            <person name="Triplett E.W."/>
        </authorList>
    </citation>
    <scope>NUCLEOTIDE SEQUENCE [LARGE SCALE GENOMIC DNA]</scope>
    <source>
        <strain evidence="1 2">SR1</strain>
    </source>
</reference>
<proteinExistence type="predicted"/>
<evidence type="ECO:0000313" key="1">
    <source>
        <dbReference type="EMBL" id="AIF83754.1"/>
    </source>
</evidence>